<comment type="caution">
    <text evidence="2">The sequence shown here is derived from an EMBL/GenBank/DDBJ whole genome shotgun (WGS) entry which is preliminary data.</text>
</comment>
<gene>
    <name evidence="2" type="ORF">HINF_LOCUS18490</name>
</gene>
<evidence type="ECO:0000313" key="3">
    <source>
        <dbReference type="Proteomes" id="UP001642409"/>
    </source>
</evidence>
<organism evidence="2 3">
    <name type="scientific">Hexamita inflata</name>
    <dbReference type="NCBI Taxonomy" id="28002"/>
    <lineage>
        <taxon>Eukaryota</taxon>
        <taxon>Metamonada</taxon>
        <taxon>Diplomonadida</taxon>
        <taxon>Hexamitidae</taxon>
        <taxon>Hexamitinae</taxon>
        <taxon>Hexamita</taxon>
    </lineage>
</organism>
<feature type="coiled-coil region" evidence="1">
    <location>
        <begin position="355"/>
        <end position="410"/>
    </location>
</feature>
<dbReference type="Proteomes" id="UP001642409">
    <property type="component" value="Unassembled WGS sequence"/>
</dbReference>
<proteinExistence type="predicted"/>
<protein>
    <submittedName>
        <fullName evidence="2">Uncharacterized protein</fullName>
    </submittedName>
</protein>
<keyword evidence="1" id="KW-0175">Coiled coil</keyword>
<evidence type="ECO:0000313" key="2">
    <source>
        <dbReference type="EMBL" id="CAL6003614.1"/>
    </source>
</evidence>
<reference evidence="2 3" key="1">
    <citation type="submission" date="2024-07" db="EMBL/GenBank/DDBJ databases">
        <authorList>
            <person name="Akdeniz Z."/>
        </authorList>
    </citation>
    <scope>NUCLEOTIDE SEQUENCE [LARGE SCALE GENOMIC DNA]</scope>
</reference>
<keyword evidence="3" id="KW-1185">Reference proteome</keyword>
<name>A0ABP1I071_9EUKA</name>
<dbReference type="EMBL" id="CAXDID020000047">
    <property type="protein sequence ID" value="CAL6003614.1"/>
    <property type="molecule type" value="Genomic_DNA"/>
</dbReference>
<sequence>MTFVEQLQQMTQSIVEQINSIDATSSVSDVIKFEQQINILAELIASNMKIAQKSTRQTFNCDTNPQYFAQVIRCLMVIEYKTIILASFKLFNQLCFPKSNIPNCMVSNGGMTLLSMRLEEMSSDKNFVVLMNYLNPLFDQHVSCVTKSLITVLCAQLTSLKDDVRQTIYNTINLLIIRQTPHYVMMYDLLVKNSLSPDLWEDIIFVVNILNNFYADPSMKETLINNFTLTQKFNIFTEQTSTVEVQELVQEKKVVLERPEIIMNRIDETKQKISILNIASENYLKQKEEIEQTILLKQQEQALLKTEMDSDKSQMLHHQNILNENQRVSDDTLKLNLLSNFSIYQQQFQLTDAAYTQCVQEVNNLKRKLENKKQDISFSKLQKEQQDKILERQSEELEMAQNKKDSRKKIVQKEIPQIKQPEYEFRVRKGAKCSAMLEYMTDFIACMTKAPDSLSYLCEHKYGLPYLFVQMCSRTICPELFAFYQVICDMLLCNMSFRNQFYNVIIGKNDLFDSETIDNNTWIGQGQFSMLSSTHVKYDDKEETSDTLRWLKCENVKLFWLKQDIVTSFHGSGLSQTTSMNYLAYSMMKYLKCGLLEFIIIQARSENTANIARLFFGQYFVRAQQLFNPIQEIIEQKLCEQQQFNNDYCDNSMIKSILNNIFSTMSSVQKELFIDELMVDKLEGAKYSKELVQLNKRKQFELLQQINLNGYLKEIGFENNPILWNWERINDVLQCQQFQIVDQCDVIMVGKIISFLDGTIATKMIQANVAQSMMLSPELLGICKPQKEFKLMQQESYKYNCLFTLLKCEQTSRISQICLQLLNKLLQTPQGLILIKKSKLSLKLIEILKFIDQQNLDFWKLPTNQEAIFSILCPFTFYDETMEYLKRENVYQYMPQILYNHKFIHATKLFAANCAVSTQYLEKSKGKRCECGNICLVSQNHNDNIRILITSAISSNDVTSRYCIAYHFGVMLKARKFTILHHNVKAKCKCLCKGCLPTQIQFSEMLSQESEHWVLTCLSALINDLQPEVGVLSLTILEEFLSPQTADIFDSISFQNWQNYGQFLFAKSVMNKKIAEKFTDEDILKMYEPTKLYQWMHNFEMRLFLCLNRYITTKVKDIMYDKAIPPLIGTSADCYYSKLEYYAFDQTVVPHVTCTSVGRTALGLKEDTGEYDQQLQKVFYLDRSTDSCILDQTLTNTQIYVRQPSFITLASTNEGCQKILKNKIIESLIKRIQSIADRARISYRGSLLTFGFLMQHQQLFDSVKADMTIFKQIHQISLFCDNSKTKLIAYYSIIQMIENPVLKQYYKSLGWNFQILKSRDRQGPIGMFTDPVNYNYFNSFTRFNDKFTQEILLQSIQPKIVKSQLKVFSLKNQLHTSLQQYFDPDLQPVSPRENYFNRSEQLINKFPDLSSYNKLHRAVSGYNEQKGVYCLSDKEYQDYVERYKFTKKPDILDQVQEEKSKDFCFAVQSIQRSIPEEHLRFMQFKQKQNYTEYDLAIYEATEFITKDDVERQQGLNLIQQALKQKVKASALLSAYILFFLATNNLNIEIRHMMNQLVKCDGELLEVLDALQQCQDNVEKSGFM</sequence>
<accession>A0ABP1I071</accession>
<evidence type="ECO:0000256" key="1">
    <source>
        <dbReference type="SAM" id="Coils"/>
    </source>
</evidence>